<evidence type="ECO:0000256" key="3">
    <source>
        <dbReference type="ARBA" id="ARBA00022670"/>
    </source>
</evidence>
<keyword evidence="6 9" id="KW-0378">Hydrolase</keyword>
<evidence type="ECO:0000256" key="5">
    <source>
        <dbReference type="ARBA" id="ARBA00022750"/>
    </source>
</evidence>
<dbReference type="EC" id="3.4.23.36" evidence="9"/>
<comment type="similarity">
    <text evidence="1 9 11">Belongs to the peptidase A8 family.</text>
</comment>
<keyword evidence="4 9" id="KW-0812">Transmembrane</keyword>
<comment type="caution">
    <text evidence="12">The sequence shown here is derived from an EMBL/GenBank/DDBJ whole genome shotgun (WGS) entry which is preliminary data.</text>
</comment>
<evidence type="ECO:0000256" key="10">
    <source>
        <dbReference type="RuleBase" id="RU000594"/>
    </source>
</evidence>
<evidence type="ECO:0000256" key="7">
    <source>
        <dbReference type="ARBA" id="ARBA00022989"/>
    </source>
</evidence>
<name>E2S953_9ACTN</name>
<feature type="transmembrane region" description="Helical" evidence="9">
    <location>
        <begin position="47"/>
        <end position="70"/>
    </location>
</feature>
<dbReference type="PANTHER" id="PTHR33695">
    <property type="entry name" value="LIPOPROTEIN SIGNAL PEPTIDASE"/>
    <property type="match status" value="1"/>
</dbReference>
<evidence type="ECO:0000256" key="9">
    <source>
        <dbReference type="HAMAP-Rule" id="MF_00161"/>
    </source>
</evidence>
<comment type="function">
    <text evidence="9 10">This protein specifically catalyzes the removal of signal peptides from prolipoproteins.</text>
</comment>
<keyword evidence="5 9" id="KW-0064">Aspartyl protease</keyword>
<dbReference type="Proteomes" id="UP000003111">
    <property type="component" value="Unassembled WGS sequence"/>
</dbReference>
<keyword evidence="3 9" id="KW-0645">Protease</keyword>
<protein>
    <recommendedName>
        <fullName evidence="9">Lipoprotein signal peptidase</fullName>
        <ecNumber evidence="9">3.4.23.36</ecNumber>
    </recommendedName>
    <alternativeName>
        <fullName evidence="9">Prolipoprotein signal peptidase</fullName>
    </alternativeName>
    <alternativeName>
        <fullName evidence="9">Signal peptidase II</fullName>
        <shortName evidence="9">SPase II</shortName>
    </alternativeName>
</protein>
<comment type="subcellular location">
    <subcellularLocation>
        <location evidence="9">Cell membrane</location>
        <topology evidence="9">Multi-pass membrane protein</topology>
    </subcellularLocation>
</comment>
<dbReference type="PRINTS" id="PR00781">
    <property type="entry name" value="LIPOSIGPTASE"/>
</dbReference>
<feature type="active site" evidence="9">
    <location>
        <position position="114"/>
    </location>
</feature>
<dbReference type="GO" id="GO:0004190">
    <property type="term" value="F:aspartic-type endopeptidase activity"/>
    <property type="evidence" value="ECO:0007669"/>
    <property type="project" value="UniProtKB-UniRule"/>
</dbReference>
<reference evidence="12" key="1">
    <citation type="submission" date="2010-08" db="EMBL/GenBank/DDBJ databases">
        <authorList>
            <person name="Muzny D."/>
            <person name="Qin X."/>
            <person name="Buhay C."/>
            <person name="Dugan-Rocha S."/>
            <person name="Ding Y."/>
            <person name="Chen G."/>
            <person name="Hawes A."/>
            <person name="Holder M."/>
            <person name="Jhangiani S."/>
            <person name="Johnson A."/>
            <person name="Khan Z."/>
            <person name="Li Z."/>
            <person name="Liu W."/>
            <person name="Liu X."/>
            <person name="Perez L."/>
            <person name="Shen H."/>
            <person name="Wang Q."/>
            <person name="Watt J."/>
            <person name="Xi L."/>
            <person name="Xin Y."/>
            <person name="Zhou J."/>
            <person name="Deng J."/>
            <person name="Jiang H."/>
            <person name="Liu Y."/>
            <person name="Qu J."/>
            <person name="Song X.-Z."/>
            <person name="Zhang L."/>
            <person name="Villasana D."/>
            <person name="Johnson A."/>
            <person name="Liu J."/>
            <person name="Liyanage D."/>
            <person name="Lorensuhewa L."/>
            <person name="Robinson T."/>
            <person name="Song A."/>
            <person name="Song B.-B."/>
            <person name="Dinh H."/>
            <person name="Thornton R."/>
            <person name="Coyle M."/>
            <person name="Francisco L."/>
            <person name="Jackson L."/>
            <person name="Javaid M."/>
            <person name="Korchina V."/>
            <person name="Kovar C."/>
            <person name="Mata R."/>
            <person name="Mathew T."/>
            <person name="Ngo R."/>
            <person name="Nguyen L."/>
            <person name="Nguyen N."/>
            <person name="Okwuonu G."/>
            <person name="Ongeri F."/>
            <person name="Pham C."/>
            <person name="Simmons D."/>
            <person name="Wilczek-Boney K."/>
            <person name="Hale W."/>
            <person name="Jakkamsetti A."/>
            <person name="Pham P."/>
            <person name="Ruth R."/>
            <person name="San Lucas F."/>
            <person name="Warren J."/>
            <person name="Zhang J."/>
            <person name="Zhao Z."/>
            <person name="Zhou C."/>
            <person name="Zhu D."/>
            <person name="Lee S."/>
            <person name="Bess C."/>
            <person name="Blankenburg K."/>
            <person name="Forbes L."/>
            <person name="Fu Q."/>
            <person name="Gubbala S."/>
            <person name="Hirani K."/>
            <person name="Jayaseelan J.C."/>
            <person name="Lara F."/>
            <person name="Munidasa M."/>
            <person name="Palculict T."/>
            <person name="Patil S."/>
            <person name="Pu L.-L."/>
            <person name="Saada N."/>
            <person name="Tang L."/>
            <person name="Weissenberger G."/>
            <person name="Zhu Y."/>
            <person name="Hemphill L."/>
            <person name="Shang Y."/>
            <person name="Youmans B."/>
            <person name="Ayvaz T."/>
            <person name="Ross M."/>
            <person name="Santibanez J."/>
            <person name="Aqrawi P."/>
            <person name="Gross S."/>
            <person name="Joshi V."/>
            <person name="Fowler G."/>
            <person name="Nazareth L."/>
            <person name="Reid J."/>
            <person name="Worley K."/>
            <person name="Petrosino J."/>
            <person name="Highlander S."/>
            <person name="Gibbs R."/>
        </authorList>
    </citation>
    <scope>NUCLEOTIDE SEQUENCE [LARGE SCALE GENOMIC DNA]</scope>
    <source>
        <strain evidence="12">DSM 15272</strain>
    </source>
</reference>
<dbReference type="RefSeq" id="WP_007078061.1">
    <property type="nucleotide sequence ID" value="NZ_CM001024.1"/>
</dbReference>
<evidence type="ECO:0000256" key="6">
    <source>
        <dbReference type="ARBA" id="ARBA00022801"/>
    </source>
</evidence>
<evidence type="ECO:0000313" key="13">
    <source>
        <dbReference type="Proteomes" id="UP000003111"/>
    </source>
</evidence>
<evidence type="ECO:0000256" key="1">
    <source>
        <dbReference type="ARBA" id="ARBA00006139"/>
    </source>
</evidence>
<accession>E2S953</accession>
<dbReference type="GO" id="GO:0005886">
    <property type="term" value="C:plasma membrane"/>
    <property type="evidence" value="ECO:0007669"/>
    <property type="project" value="UniProtKB-SubCell"/>
</dbReference>
<evidence type="ECO:0000313" key="12">
    <source>
        <dbReference type="EMBL" id="EFQ84323.1"/>
    </source>
</evidence>
<dbReference type="NCBIfam" id="TIGR00077">
    <property type="entry name" value="lspA"/>
    <property type="match status" value="1"/>
</dbReference>
<dbReference type="eggNOG" id="COG0597">
    <property type="taxonomic scope" value="Bacteria"/>
</dbReference>
<dbReference type="UniPathway" id="UPA00665"/>
<dbReference type="InterPro" id="IPR001872">
    <property type="entry name" value="Peptidase_A8"/>
</dbReference>
<evidence type="ECO:0000256" key="4">
    <source>
        <dbReference type="ARBA" id="ARBA00022692"/>
    </source>
</evidence>
<dbReference type="AlphaFoldDB" id="E2S953"/>
<dbReference type="Pfam" id="PF01252">
    <property type="entry name" value="Peptidase_A8"/>
    <property type="match status" value="1"/>
</dbReference>
<comment type="pathway">
    <text evidence="9">Protein modification; lipoprotein biosynthesis (signal peptide cleavage).</text>
</comment>
<feature type="transmembrane region" description="Helical" evidence="9">
    <location>
        <begin position="82"/>
        <end position="98"/>
    </location>
</feature>
<keyword evidence="7 9" id="KW-1133">Transmembrane helix</keyword>
<evidence type="ECO:0000256" key="2">
    <source>
        <dbReference type="ARBA" id="ARBA00022475"/>
    </source>
</evidence>
<keyword evidence="8 9" id="KW-0472">Membrane</keyword>
<organism evidence="12 13">
    <name type="scientific">Aeromicrobium marinum DSM 15272</name>
    <dbReference type="NCBI Taxonomy" id="585531"/>
    <lineage>
        <taxon>Bacteria</taxon>
        <taxon>Bacillati</taxon>
        <taxon>Actinomycetota</taxon>
        <taxon>Actinomycetes</taxon>
        <taxon>Propionibacteriales</taxon>
        <taxon>Nocardioidaceae</taxon>
        <taxon>Aeromicrobium</taxon>
    </lineage>
</organism>
<dbReference type="STRING" id="585531.HMPREF0063_11039"/>
<comment type="caution">
    <text evidence="9">Lacks conserved residue(s) required for the propagation of feature annotation.</text>
</comment>
<dbReference type="PANTHER" id="PTHR33695:SF1">
    <property type="entry name" value="LIPOPROTEIN SIGNAL PEPTIDASE"/>
    <property type="match status" value="1"/>
</dbReference>
<dbReference type="HOGENOM" id="CLU_083252_2_2_11"/>
<comment type="catalytic activity">
    <reaction evidence="9 10">
        <text>Release of signal peptides from bacterial membrane prolipoproteins. Hydrolyzes -Xaa-Yaa-Zaa-|-(S,diacylglyceryl)Cys-, in which Xaa is hydrophobic (preferably Leu), and Yaa (Ala or Ser) and Zaa (Gly or Ala) have small, neutral side chains.</text>
        <dbReference type="EC" id="3.4.23.36"/>
    </reaction>
</comment>
<evidence type="ECO:0000256" key="8">
    <source>
        <dbReference type="ARBA" id="ARBA00023136"/>
    </source>
</evidence>
<dbReference type="HAMAP" id="MF_00161">
    <property type="entry name" value="LspA"/>
    <property type="match status" value="1"/>
</dbReference>
<keyword evidence="13" id="KW-1185">Reference proteome</keyword>
<evidence type="ECO:0000256" key="11">
    <source>
        <dbReference type="RuleBase" id="RU004181"/>
    </source>
</evidence>
<dbReference type="PROSITE" id="PS00855">
    <property type="entry name" value="SPASE_II"/>
    <property type="match status" value="1"/>
</dbReference>
<feature type="active site" evidence="9">
    <location>
        <position position="128"/>
    </location>
</feature>
<proteinExistence type="inferred from homology"/>
<keyword evidence="2 9" id="KW-1003">Cell membrane</keyword>
<dbReference type="GO" id="GO:0006508">
    <property type="term" value="P:proteolysis"/>
    <property type="evidence" value="ECO:0007669"/>
    <property type="project" value="UniProtKB-KW"/>
</dbReference>
<gene>
    <name evidence="9 12" type="primary">lspA</name>
    <name evidence="12" type="ORF">HMPREF0063_11039</name>
</gene>
<sequence>MFVVGVLLAWGIDQVTKVLAVERLADADPIVLVPEVLSLTFLRNPGAAFGMGASMTVVLSLVAVGVVVFVVKLSAELRDRTWAVALGLLLAGAVGNLTDRIFREPGPLRGHVVDFIDYGGFFVGNIADIYLTVAAAVIIVRSLQGVGLDGTREQAR</sequence>
<feature type="transmembrane region" description="Helical" evidence="9">
    <location>
        <begin position="118"/>
        <end position="140"/>
    </location>
</feature>
<dbReference type="EMBL" id="ACLF03000003">
    <property type="protein sequence ID" value="EFQ84323.1"/>
    <property type="molecule type" value="Genomic_DNA"/>
</dbReference>